<dbReference type="Gene3D" id="1.10.30.10">
    <property type="entry name" value="High mobility group box domain"/>
    <property type="match status" value="1"/>
</dbReference>
<keyword evidence="4" id="KW-0804">Transcription</keyword>
<dbReference type="GO" id="GO:0005634">
    <property type="term" value="C:nucleus"/>
    <property type="evidence" value="ECO:0007669"/>
    <property type="project" value="UniProtKB-SubCell"/>
</dbReference>
<dbReference type="EnsemblProtists" id="EKX48704">
    <property type="protein sequence ID" value="EKX48704"/>
    <property type="gene ID" value="GUITHDRAFT_105335"/>
</dbReference>
<dbReference type="PROSITE" id="PS51640">
    <property type="entry name" value="MRG"/>
    <property type="match status" value="1"/>
</dbReference>
<dbReference type="Pfam" id="PF09011">
    <property type="entry name" value="HMG_box_2"/>
    <property type="match status" value="1"/>
</dbReference>
<dbReference type="InterPro" id="IPR036910">
    <property type="entry name" value="HMG_box_dom_sf"/>
</dbReference>
<evidence type="ECO:0000313" key="11">
    <source>
        <dbReference type="EnsemblProtists" id="EKX48704"/>
    </source>
</evidence>
<feature type="compositionally biased region" description="Basic and acidic residues" evidence="7">
    <location>
        <begin position="136"/>
        <end position="165"/>
    </location>
</feature>
<organism evidence="10">
    <name type="scientific">Guillardia theta (strain CCMP2712)</name>
    <name type="common">Cryptophyte</name>
    <dbReference type="NCBI Taxonomy" id="905079"/>
    <lineage>
        <taxon>Eukaryota</taxon>
        <taxon>Cryptophyceae</taxon>
        <taxon>Pyrenomonadales</taxon>
        <taxon>Geminigeraceae</taxon>
        <taxon>Guillardia</taxon>
    </lineage>
</organism>
<evidence type="ECO:0008006" key="13">
    <source>
        <dbReference type="Google" id="ProtNLM"/>
    </source>
</evidence>
<protein>
    <recommendedName>
        <fullName evidence="13">HMG box domain-containing protein</fullName>
    </recommendedName>
</protein>
<evidence type="ECO:0000256" key="5">
    <source>
        <dbReference type="ARBA" id="ARBA00023242"/>
    </source>
</evidence>
<dbReference type="SUPFAM" id="SSF47095">
    <property type="entry name" value="HMG-box"/>
    <property type="match status" value="1"/>
</dbReference>
<keyword evidence="3" id="KW-0805">Transcription regulation</keyword>
<evidence type="ECO:0000256" key="7">
    <source>
        <dbReference type="SAM" id="MobiDB-lite"/>
    </source>
</evidence>
<dbReference type="GO" id="GO:0003677">
    <property type="term" value="F:DNA binding"/>
    <property type="evidence" value="ECO:0007669"/>
    <property type="project" value="UniProtKB-UniRule"/>
</dbReference>
<name>L1JKP2_GUITC</name>
<dbReference type="GO" id="GO:0006325">
    <property type="term" value="P:chromatin organization"/>
    <property type="evidence" value="ECO:0007669"/>
    <property type="project" value="UniProtKB-KW"/>
</dbReference>
<reference evidence="10 12" key="1">
    <citation type="journal article" date="2012" name="Nature">
        <title>Algal genomes reveal evolutionary mosaicism and the fate of nucleomorphs.</title>
        <authorList>
            <consortium name="DOE Joint Genome Institute"/>
            <person name="Curtis B.A."/>
            <person name="Tanifuji G."/>
            <person name="Burki F."/>
            <person name="Gruber A."/>
            <person name="Irimia M."/>
            <person name="Maruyama S."/>
            <person name="Arias M.C."/>
            <person name="Ball S.G."/>
            <person name="Gile G.H."/>
            <person name="Hirakawa Y."/>
            <person name="Hopkins J.F."/>
            <person name="Kuo A."/>
            <person name="Rensing S.A."/>
            <person name="Schmutz J."/>
            <person name="Symeonidi A."/>
            <person name="Elias M."/>
            <person name="Eveleigh R.J."/>
            <person name="Herman E.K."/>
            <person name="Klute M.J."/>
            <person name="Nakayama T."/>
            <person name="Obornik M."/>
            <person name="Reyes-Prieto A."/>
            <person name="Armbrust E.V."/>
            <person name="Aves S.J."/>
            <person name="Beiko R.G."/>
            <person name="Coutinho P."/>
            <person name="Dacks J.B."/>
            <person name="Durnford D.G."/>
            <person name="Fast N.M."/>
            <person name="Green B.R."/>
            <person name="Grisdale C.J."/>
            <person name="Hempel F."/>
            <person name="Henrissat B."/>
            <person name="Hoppner M.P."/>
            <person name="Ishida K."/>
            <person name="Kim E."/>
            <person name="Koreny L."/>
            <person name="Kroth P.G."/>
            <person name="Liu Y."/>
            <person name="Malik S.B."/>
            <person name="Maier U.G."/>
            <person name="McRose D."/>
            <person name="Mock T."/>
            <person name="Neilson J.A."/>
            <person name="Onodera N.T."/>
            <person name="Poole A.M."/>
            <person name="Pritham E.J."/>
            <person name="Richards T.A."/>
            <person name="Rocap G."/>
            <person name="Roy S.W."/>
            <person name="Sarai C."/>
            <person name="Schaack S."/>
            <person name="Shirato S."/>
            <person name="Slamovits C.H."/>
            <person name="Spencer D.F."/>
            <person name="Suzuki S."/>
            <person name="Worden A.Z."/>
            <person name="Zauner S."/>
            <person name="Barry K."/>
            <person name="Bell C."/>
            <person name="Bharti A.K."/>
            <person name="Crow J.A."/>
            <person name="Grimwood J."/>
            <person name="Kramer R."/>
            <person name="Lindquist E."/>
            <person name="Lucas S."/>
            <person name="Salamov A."/>
            <person name="McFadden G.I."/>
            <person name="Lane C.E."/>
            <person name="Keeling P.J."/>
            <person name="Gray M.W."/>
            <person name="Grigoriev I.V."/>
            <person name="Archibald J.M."/>
        </authorList>
    </citation>
    <scope>NUCLEOTIDE SEQUENCE</scope>
    <source>
        <strain evidence="10 12">CCMP2712</strain>
    </source>
</reference>
<dbReference type="InterPro" id="IPR015940">
    <property type="entry name" value="UBA"/>
</dbReference>
<evidence type="ECO:0000313" key="10">
    <source>
        <dbReference type="EMBL" id="EKX48704.1"/>
    </source>
</evidence>
<dbReference type="PANTHER" id="PTHR10880">
    <property type="entry name" value="MORTALITY FACTOR 4-LIKE PROTEIN"/>
    <property type="match status" value="1"/>
</dbReference>
<dbReference type="PANTHER" id="PTHR10880:SF15">
    <property type="entry name" value="MSL COMPLEX SUBUNIT 3"/>
    <property type="match status" value="1"/>
</dbReference>
<dbReference type="PROSITE" id="PS50118">
    <property type="entry name" value="HMG_BOX_2"/>
    <property type="match status" value="1"/>
</dbReference>
<dbReference type="Pfam" id="PF05712">
    <property type="entry name" value="MRG"/>
    <property type="match status" value="2"/>
</dbReference>
<dbReference type="HOGENOM" id="CLU_491320_0_0_1"/>
<dbReference type="PaxDb" id="55529-EKX48704"/>
<feature type="region of interest" description="Disordered" evidence="7">
    <location>
        <begin position="53"/>
        <end position="100"/>
    </location>
</feature>
<dbReference type="SMART" id="SM00398">
    <property type="entry name" value="HMG"/>
    <property type="match status" value="1"/>
</dbReference>
<accession>L1JKP2</accession>
<dbReference type="InterPro" id="IPR026541">
    <property type="entry name" value="MRG_dom"/>
</dbReference>
<evidence type="ECO:0000259" key="9">
    <source>
        <dbReference type="PROSITE" id="PS50118"/>
    </source>
</evidence>
<feature type="DNA-binding region" description="HMG box" evidence="6">
    <location>
        <begin position="93"/>
        <end position="161"/>
    </location>
</feature>
<reference evidence="12" key="2">
    <citation type="submission" date="2012-11" db="EMBL/GenBank/DDBJ databases">
        <authorList>
            <person name="Kuo A."/>
            <person name="Curtis B.A."/>
            <person name="Tanifuji G."/>
            <person name="Burki F."/>
            <person name="Gruber A."/>
            <person name="Irimia M."/>
            <person name="Maruyama S."/>
            <person name="Arias M.C."/>
            <person name="Ball S.G."/>
            <person name="Gile G.H."/>
            <person name="Hirakawa Y."/>
            <person name="Hopkins J.F."/>
            <person name="Rensing S.A."/>
            <person name="Schmutz J."/>
            <person name="Symeonidi A."/>
            <person name="Elias M."/>
            <person name="Eveleigh R.J."/>
            <person name="Herman E.K."/>
            <person name="Klute M.J."/>
            <person name="Nakayama T."/>
            <person name="Obornik M."/>
            <person name="Reyes-Prieto A."/>
            <person name="Armbrust E.V."/>
            <person name="Aves S.J."/>
            <person name="Beiko R.G."/>
            <person name="Coutinho P."/>
            <person name="Dacks J.B."/>
            <person name="Durnford D.G."/>
            <person name="Fast N.M."/>
            <person name="Green B.R."/>
            <person name="Grisdale C."/>
            <person name="Hempe F."/>
            <person name="Henrissat B."/>
            <person name="Hoppner M.P."/>
            <person name="Ishida K.-I."/>
            <person name="Kim E."/>
            <person name="Koreny L."/>
            <person name="Kroth P.G."/>
            <person name="Liu Y."/>
            <person name="Malik S.-B."/>
            <person name="Maier U.G."/>
            <person name="McRose D."/>
            <person name="Mock T."/>
            <person name="Neilson J.A."/>
            <person name="Onodera N.T."/>
            <person name="Poole A.M."/>
            <person name="Pritham E.J."/>
            <person name="Richards T.A."/>
            <person name="Rocap G."/>
            <person name="Roy S.W."/>
            <person name="Sarai C."/>
            <person name="Schaack S."/>
            <person name="Shirato S."/>
            <person name="Slamovits C.H."/>
            <person name="Spencer D.F."/>
            <person name="Suzuki S."/>
            <person name="Worden A.Z."/>
            <person name="Zauner S."/>
            <person name="Barry K."/>
            <person name="Bell C."/>
            <person name="Bharti A.K."/>
            <person name="Crow J.A."/>
            <person name="Grimwood J."/>
            <person name="Kramer R."/>
            <person name="Lindquist E."/>
            <person name="Lucas S."/>
            <person name="Salamov A."/>
            <person name="McFadden G.I."/>
            <person name="Lane C.E."/>
            <person name="Keeling P.J."/>
            <person name="Gray M.W."/>
            <person name="Grigoriev I.V."/>
            <person name="Archibald J.M."/>
        </authorList>
    </citation>
    <scope>NUCLEOTIDE SEQUENCE</scope>
    <source>
        <strain evidence="12">CCMP2712</strain>
    </source>
</reference>
<dbReference type="InterPro" id="IPR008676">
    <property type="entry name" value="MRG"/>
</dbReference>
<feature type="compositionally biased region" description="Acidic residues" evidence="7">
    <location>
        <begin position="266"/>
        <end position="275"/>
    </location>
</feature>
<evidence type="ECO:0000256" key="6">
    <source>
        <dbReference type="PROSITE-ProRule" id="PRU00267"/>
    </source>
</evidence>
<keyword evidence="12" id="KW-1185">Reference proteome</keyword>
<evidence type="ECO:0000256" key="1">
    <source>
        <dbReference type="ARBA" id="ARBA00004123"/>
    </source>
</evidence>
<evidence type="ECO:0000256" key="2">
    <source>
        <dbReference type="ARBA" id="ARBA00022853"/>
    </source>
</evidence>
<reference evidence="11" key="3">
    <citation type="submission" date="2015-06" db="UniProtKB">
        <authorList>
            <consortium name="EnsemblProtists"/>
        </authorList>
    </citation>
    <scope>IDENTIFICATION</scope>
</reference>
<dbReference type="PROSITE" id="PS50030">
    <property type="entry name" value="UBA"/>
    <property type="match status" value="1"/>
</dbReference>
<dbReference type="InterPro" id="IPR009071">
    <property type="entry name" value="HMG_box_dom"/>
</dbReference>
<keyword evidence="5 6" id="KW-0539">Nucleus</keyword>
<feature type="domain" description="UBA" evidence="8">
    <location>
        <begin position="14"/>
        <end position="55"/>
    </location>
</feature>
<dbReference type="EMBL" id="JH992984">
    <property type="protein sequence ID" value="EKX48704.1"/>
    <property type="molecule type" value="Genomic_DNA"/>
</dbReference>
<dbReference type="GO" id="GO:0000123">
    <property type="term" value="C:histone acetyltransferase complex"/>
    <property type="evidence" value="ECO:0007669"/>
    <property type="project" value="TreeGrafter"/>
</dbReference>
<gene>
    <name evidence="10" type="ORF">GUITHDRAFT_105335</name>
</gene>
<sequence>MSRMTERQILKMSSMEFEIRNALGNMGFSADDISAAIKKTGGKSVEAAMSVLLKDERNSQRSSKKQKTEAKQTPPKKSPKKSSNEKRSKKKSSKPQRSAYEVFFLQKKEELMQEMKEITFGDLKNRIDKAWNGLSQEERLQWKEEEEKPDSDHDEANFEKAHNEDDQNMASPAEQGGQDDQESGGIMEFDEVAASTSTEPPKQLDIGDQERTLTGGELDDQESDKNQERLHTPVKLEVTTQSNVSNENNEKSKNLSEEPNTANETYELEGYDEETSAGKKSSKRPKSQERIIFGSARQMAIAAAKEEMQQEMEKKLKEQVQQEETKKKPVASSKIKTENSTRDPARKVESSSTSSTIPRIKALDSHDVDPAWMGFVYDEGLDSNLQGPDCFAESTTLQLKSAVASERIEKDETLESSEERKLKPRLRGMYLSDIINKILIRDWQQVVTNKKLYKLPREKSLREILTLFSSCASKDDIDRRNKFAQRDQENSHPCDVYGGEHLARLLAKLPEFLTNTEMDKSKASEIVEQFRELVTFIEKNVSAIIEGGEAILRIF</sequence>
<feature type="compositionally biased region" description="Basic and acidic residues" evidence="7">
    <location>
        <begin position="335"/>
        <end position="349"/>
    </location>
</feature>
<keyword evidence="6" id="KW-0238">DNA-binding</keyword>
<dbReference type="GO" id="GO:0006355">
    <property type="term" value="P:regulation of DNA-templated transcription"/>
    <property type="evidence" value="ECO:0007669"/>
    <property type="project" value="InterPro"/>
</dbReference>
<evidence type="ECO:0000256" key="3">
    <source>
        <dbReference type="ARBA" id="ARBA00023015"/>
    </source>
</evidence>
<dbReference type="GeneID" id="17305446"/>
<dbReference type="KEGG" id="gtt:GUITHDRAFT_105335"/>
<dbReference type="AlphaFoldDB" id="L1JKP2"/>
<proteinExistence type="predicted"/>
<dbReference type="Gene3D" id="1.10.274.30">
    <property type="entry name" value="MRG domain"/>
    <property type="match status" value="1"/>
</dbReference>
<evidence type="ECO:0000259" key="8">
    <source>
        <dbReference type="PROSITE" id="PS50030"/>
    </source>
</evidence>
<comment type="subcellular location">
    <subcellularLocation>
        <location evidence="1">Nucleus</location>
    </subcellularLocation>
</comment>
<dbReference type="InterPro" id="IPR038217">
    <property type="entry name" value="MRG_C_sf"/>
</dbReference>
<feature type="compositionally biased region" description="Basic and acidic residues" evidence="7">
    <location>
        <begin position="304"/>
        <end position="327"/>
    </location>
</feature>
<keyword evidence="2" id="KW-0156">Chromatin regulator</keyword>
<feature type="domain" description="HMG box" evidence="9">
    <location>
        <begin position="93"/>
        <end position="161"/>
    </location>
</feature>
<dbReference type="RefSeq" id="XP_005835684.1">
    <property type="nucleotide sequence ID" value="XM_005835627.1"/>
</dbReference>
<feature type="region of interest" description="Disordered" evidence="7">
    <location>
        <begin position="134"/>
        <end position="357"/>
    </location>
</feature>
<evidence type="ECO:0000256" key="4">
    <source>
        <dbReference type="ARBA" id="ARBA00023163"/>
    </source>
</evidence>
<evidence type="ECO:0000313" key="12">
    <source>
        <dbReference type="Proteomes" id="UP000011087"/>
    </source>
</evidence>
<dbReference type="STRING" id="905079.L1JKP2"/>
<dbReference type="OrthoDB" id="124855at2759"/>
<dbReference type="Proteomes" id="UP000011087">
    <property type="component" value="Unassembled WGS sequence"/>
</dbReference>